<keyword evidence="2 4" id="KW-0863">Zinc-finger</keyword>
<dbReference type="OrthoDB" id="756206at2759"/>
<reference evidence="7" key="2">
    <citation type="submission" date="2019-06" db="EMBL/GenBank/DDBJ databases">
        <title>Genomics analysis of Aphanomyces spp. identifies a new class of oomycete effector associated with host adaptation.</title>
        <authorList>
            <person name="Gaulin E."/>
        </authorList>
    </citation>
    <scope>NUCLEOTIDE SEQUENCE</scope>
    <source>
        <strain evidence="7">CBS 578.67</strain>
    </source>
</reference>
<dbReference type="Pfam" id="PF01428">
    <property type="entry name" value="zf-AN1"/>
    <property type="match status" value="1"/>
</dbReference>
<dbReference type="SMART" id="SM00154">
    <property type="entry name" value="ZnF_AN1"/>
    <property type="match status" value="1"/>
</dbReference>
<organism evidence="8 9">
    <name type="scientific">Aphanomyces stellatus</name>
    <dbReference type="NCBI Taxonomy" id="120398"/>
    <lineage>
        <taxon>Eukaryota</taxon>
        <taxon>Sar</taxon>
        <taxon>Stramenopiles</taxon>
        <taxon>Oomycota</taxon>
        <taxon>Saprolegniomycetes</taxon>
        <taxon>Saprolegniales</taxon>
        <taxon>Verrucalvaceae</taxon>
        <taxon>Aphanomyces</taxon>
    </lineage>
</organism>
<evidence type="ECO:0000256" key="1">
    <source>
        <dbReference type="ARBA" id="ARBA00022723"/>
    </source>
</evidence>
<dbReference type="PROSITE" id="PS51039">
    <property type="entry name" value="ZF_AN1"/>
    <property type="match status" value="1"/>
</dbReference>
<dbReference type="EMBL" id="VJMH01005296">
    <property type="protein sequence ID" value="KAF0697701.1"/>
    <property type="molecule type" value="Genomic_DNA"/>
</dbReference>
<feature type="region of interest" description="Disordered" evidence="5">
    <location>
        <begin position="1"/>
        <end position="51"/>
    </location>
</feature>
<dbReference type="GO" id="GO:0008270">
    <property type="term" value="F:zinc ion binding"/>
    <property type="evidence" value="ECO:0007669"/>
    <property type="project" value="UniProtKB-KW"/>
</dbReference>
<evidence type="ECO:0000259" key="6">
    <source>
        <dbReference type="PROSITE" id="PS51039"/>
    </source>
</evidence>
<evidence type="ECO:0000313" key="8">
    <source>
        <dbReference type="EMBL" id="VFT88486.1"/>
    </source>
</evidence>
<accession>A0A485KVD7</accession>
<dbReference type="AlphaFoldDB" id="A0A485KVD7"/>
<dbReference type="PANTHER" id="PTHR10634">
    <property type="entry name" value="AN1-TYPE ZINC FINGER PROTEIN"/>
    <property type="match status" value="1"/>
</dbReference>
<dbReference type="SUPFAM" id="SSF118310">
    <property type="entry name" value="AN1-like Zinc finger"/>
    <property type="match status" value="1"/>
</dbReference>
<feature type="domain" description="AN1-type" evidence="6">
    <location>
        <begin position="105"/>
        <end position="151"/>
    </location>
</feature>
<feature type="compositionally biased region" description="Low complexity" evidence="5">
    <location>
        <begin position="9"/>
        <end position="51"/>
    </location>
</feature>
<protein>
    <submittedName>
        <fullName evidence="8">Aste57867_11628 protein</fullName>
    </submittedName>
</protein>
<reference evidence="8 9" key="1">
    <citation type="submission" date="2019-03" db="EMBL/GenBank/DDBJ databases">
        <authorList>
            <person name="Gaulin E."/>
            <person name="Dumas B."/>
        </authorList>
    </citation>
    <scope>NUCLEOTIDE SEQUENCE [LARGE SCALE GENOMIC DNA]</scope>
    <source>
        <strain evidence="8">CBS 568.67</strain>
    </source>
</reference>
<evidence type="ECO:0000256" key="4">
    <source>
        <dbReference type="PROSITE-ProRule" id="PRU00449"/>
    </source>
</evidence>
<dbReference type="InterPro" id="IPR035896">
    <property type="entry name" value="AN1-like_Znf"/>
</dbReference>
<dbReference type="Gene3D" id="4.10.1110.10">
    <property type="entry name" value="AN1-like Zinc finger"/>
    <property type="match status" value="1"/>
</dbReference>
<gene>
    <name evidence="8" type="primary">Aste57867_11628</name>
    <name evidence="7" type="ORF">As57867_011585</name>
    <name evidence="8" type="ORF">ASTE57867_11628</name>
</gene>
<evidence type="ECO:0000256" key="5">
    <source>
        <dbReference type="SAM" id="MobiDB-lite"/>
    </source>
</evidence>
<evidence type="ECO:0000256" key="2">
    <source>
        <dbReference type="ARBA" id="ARBA00022771"/>
    </source>
</evidence>
<dbReference type="EMBL" id="CAADRA010005317">
    <property type="protein sequence ID" value="VFT88486.1"/>
    <property type="molecule type" value="Genomic_DNA"/>
</dbReference>
<keyword evidence="1" id="KW-0479">Metal-binding</keyword>
<keyword evidence="3" id="KW-0862">Zinc</keyword>
<dbReference type="PANTHER" id="PTHR10634:SF67">
    <property type="entry name" value="AN1-TYPE ZINC FINGER PROTEIN 3"/>
    <property type="match status" value="1"/>
</dbReference>
<evidence type="ECO:0000313" key="9">
    <source>
        <dbReference type="Proteomes" id="UP000332933"/>
    </source>
</evidence>
<dbReference type="InterPro" id="IPR050652">
    <property type="entry name" value="AN1_A20_ZnFinger"/>
</dbReference>
<keyword evidence="9" id="KW-1185">Reference proteome</keyword>
<name>A0A485KVD7_9STRA</name>
<dbReference type="Proteomes" id="UP000332933">
    <property type="component" value="Unassembled WGS sequence"/>
</dbReference>
<sequence length="171" mass="18444">MQNTSGILPTSSSSAANPTSAPTNAEPKAVPVPSATVSASPADVSSTSTSSIGRRIAVAAPRCSKSSKRACDEESVVTPLEVSPSVETLVAPMEEMKPVEIVPAQTNKRRCWTCKGKIALSAVTCRCGYTFCNRHRYAEEHNCVFDFRHLAKRKLEMENPRVVPLKVARIN</sequence>
<evidence type="ECO:0000313" key="7">
    <source>
        <dbReference type="EMBL" id="KAF0697701.1"/>
    </source>
</evidence>
<dbReference type="InterPro" id="IPR000058">
    <property type="entry name" value="Znf_AN1"/>
</dbReference>
<proteinExistence type="predicted"/>
<evidence type="ECO:0000256" key="3">
    <source>
        <dbReference type="ARBA" id="ARBA00022833"/>
    </source>
</evidence>